<protein>
    <submittedName>
        <fullName evidence="1">Uncharacterized protein</fullName>
    </submittedName>
</protein>
<dbReference type="Proteomes" id="UP001233172">
    <property type="component" value="Unassembled WGS sequence"/>
</dbReference>
<evidence type="ECO:0000313" key="2">
    <source>
        <dbReference type="Proteomes" id="UP001233172"/>
    </source>
</evidence>
<sequence>AKETALTESNWPVQNSVWEIHLPNTTKKVMNDGDLLIVYKDDLTQCSSVTTQYT</sequence>
<feature type="non-terminal residue" evidence="1">
    <location>
        <position position="1"/>
    </location>
</feature>
<gene>
    <name evidence="1" type="ORF">Bpfe_029505</name>
</gene>
<comment type="caution">
    <text evidence="1">The sequence shown here is derived from an EMBL/GenBank/DDBJ whole genome shotgun (WGS) entry which is preliminary data.</text>
</comment>
<dbReference type="EMBL" id="JASAOG010000289">
    <property type="protein sequence ID" value="KAK0041083.1"/>
    <property type="molecule type" value="Genomic_DNA"/>
</dbReference>
<dbReference type="AlphaFoldDB" id="A0AAD8ARL5"/>
<evidence type="ECO:0000313" key="1">
    <source>
        <dbReference type="EMBL" id="KAK0041083.1"/>
    </source>
</evidence>
<reference evidence="1" key="2">
    <citation type="submission" date="2023-04" db="EMBL/GenBank/DDBJ databases">
        <authorList>
            <person name="Bu L."/>
            <person name="Lu L."/>
            <person name="Laidemitt M.R."/>
            <person name="Zhang S.M."/>
            <person name="Mutuku M."/>
            <person name="Mkoji G."/>
            <person name="Steinauer M."/>
            <person name="Loker E.S."/>
        </authorList>
    </citation>
    <scope>NUCLEOTIDE SEQUENCE</scope>
    <source>
        <strain evidence="1">KasaAsao</strain>
        <tissue evidence="1">Whole Snail</tissue>
    </source>
</reference>
<reference evidence="1" key="1">
    <citation type="journal article" date="2023" name="PLoS Negl. Trop. Dis.">
        <title>A genome sequence for Biomphalaria pfeifferi, the major vector snail for the human-infecting parasite Schistosoma mansoni.</title>
        <authorList>
            <person name="Bu L."/>
            <person name="Lu L."/>
            <person name="Laidemitt M.R."/>
            <person name="Zhang S.M."/>
            <person name="Mutuku M."/>
            <person name="Mkoji G."/>
            <person name="Steinauer M."/>
            <person name="Loker E.S."/>
        </authorList>
    </citation>
    <scope>NUCLEOTIDE SEQUENCE</scope>
    <source>
        <strain evidence="1">KasaAsao</strain>
    </source>
</reference>
<organism evidence="1 2">
    <name type="scientific">Biomphalaria pfeifferi</name>
    <name type="common">Bloodfluke planorb</name>
    <name type="synonym">Freshwater snail</name>
    <dbReference type="NCBI Taxonomy" id="112525"/>
    <lineage>
        <taxon>Eukaryota</taxon>
        <taxon>Metazoa</taxon>
        <taxon>Spiralia</taxon>
        <taxon>Lophotrochozoa</taxon>
        <taxon>Mollusca</taxon>
        <taxon>Gastropoda</taxon>
        <taxon>Heterobranchia</taxon>
        <taxon>Euthyneura</taxon>
        <taxon>Panpulmonata</taxon>
        <taxon>Hygrophila</taxon>
        <taxon>Lymnaeoidea</taxon>
        <taxon>Planorbidae</taxon>
        <taxon>Biomphalaria</taxon>
    </lineage>
</organism>
<keyword evidence="2" id="KW-1185">Reference proteome</keyword>
<proteinExistence type="predicted"/>
<name>A0AAD8ARL5_BIOPF</name>
<accession>A0AAD8ARL5</accession>